<evidence type="ECO:0000313" key="3">
    <source>
        <dbReference type="Proteomes" id="UP000054721"/>
    </source>
</evidence>
<feature type="transmembrane region" description="Helical" evidence="1">
    <location>
        <begin position="21"/>
        <end position="42"/>
    </location>
</feature>
<protein>
    <submittedName>
        <fullName evidence="2">Uncharacterized protein</fullName>
    </submittedName>
</protein>
<dbReference type="EMBL" id="JYDW01000872">
    <property type="protein sequence ID" value="KRZ47375.1"/>
    <property type="molecule type" value="Genomic_DNA"/>
</dbReference>
<proteinExistence type="predicted"/>
<keyword evidence="1" id="KW-0472">Membrane</keyword>
<evidence type="ECO:0000256" key="1">
    <source>
        <dbReference type="SAM" id="Phobius"/>
    </source>
</evidence>
<comment type="caution">
    <text evidence="2">The sequence shown here is derived from an EMBL/GenBank/DDBJ whole genome shotgun (WGS) entry which is preliminary data.</text>
</comment>
<accession>A0A0V1KJC7</accession>
<dbReference type="AlphaFoldDB" id="A0A0V1KJC7"/>
<keyword evidence="1" id="KW-0812">Transmembrane</keyword>
<keyword evidence="1" id="KW-1133">Transmembrane helix</keyword>
<reference evidence="2 3" key="1">
    <citation type="submission" date="2015-05" db="EMBL/GenBank/DDBJ databases">
        <title>Evolution of Trichinella species and genotypes.</title>
        <authorList>
            <person name="Korhonen P.K."/>
            <person name="Edoardo P."/>
            <person name="Giuseppe L.R."/>
            <person name="Gasser R.B."/>
        </authorList>
    </citation>
    <scope>NUCLEOTIDE SEQUENCE [LARGE SCALE GENOMIC DNA]</scope>
    <source>
        <strain evidence="2">ISS10</strain>
    </source>
</reference>
<evidence type="ECO:0000313" key="2">
    <source>
        <dbReference type="EMBL" id="KRZ47375.1"/>
    </source>
</evidence>
<feature type="non-terminal residue" evidence="2">
    <location>
        <position position="1"/>
    </location>
</feature>
<organism evidence="2 3">
    <name type="scientific">Trichinella nativa</name>
    <dbReference type="NCBI Taxonomy" id="6335"/>
    <lineage>
        <taxon>Eukaryota</taxon>
        <taxon>Metazoa</taxon>
        <taxon>Ecdysozoa</taxon>
        <taxon>Nematoda</taxon>
        <taxon>Enoplea</taxon>
        <taxon>Dorylaimia</taxon>
        <taxon>Trichinellida</taxon>
        <taxon>Trichinellidae</taxon>
        <taxon>Trichinella</taxon>
    </lineage>
</organism>
<name>A0A0V1KJC7_9BILA</name>
<sequence>MMKSSKDLEMAYCNSSKKSCAFVGFLTSIIAGIQHIYMVILICIEKFCQNIFEKSGKQEPIFTL</sequence>
<dbReference type="Proteomes" id="UP000054721">
    <property type="component" value="Unassembled WGS sequence"/>
</dbReference>
<dbReference type="OrthoDB" id="10312606at2759"/>
<gene>
    <name evidence="2" type="ORF">T02_9277</name>
</gene>
<keyword evidence="3" id="KW-1185">Reference proteome</keyword>